<keyword evidence="8" id="KW-0677">Repeat</keyword>
<dbReference type="InterPro" id="IPR003599">
    <property type="entry name" value="Ig_sub"/>
</dbReference>
<evidence type="ECO:0000313" key="22">
    <source>
        <dbReference type="Proteomes" id="UP000002280"/>
    </source>
</evidence>
<dbReference type="GO" id="GO:0009897">
    <property type="term" value="C:external side of plasma membrane"/>
    <property type="evidence" value="ECO:0000318"/>
    <property type="project" value="GO_Central"/>
</dbReference>
<keyword evidence="6 18" id="KW-0812">Transmembrane</keyword>
<accession>A0A5F8GWV5</accession>
<dbReference type="GO" id="GO:0006955">
    <property type="term" value="P:immune response"/>
    <property type="evidence" value="ECO:0000318"/>
    <property type="project" value="GO_Central"/>
</dbReference>
<evidence type="ECO:0000256" key="7">
    <source>
        <dbReference type="ARBA" id="ARBA00022729"/>
    </source>
</evidence>
<evidence type="ECO:0000256" key="5">
    <source>
        <dbReference type="ARBA" id="ARBA00022553"/>
    </source>
</evidence>
<name>A0A5F8GWV5_MONDO</name>
<evidence type="ECO:0000256" key="4">
    <source>
        <dbReference type="ARBA" id="ARBA00022475"/>
    </source>
</evidence>
<dbReference type="GO" id="GO:0070161">
    <property type="term" value="C:anchoring junction"/>
    <property type="evidence" value="ECO:0007669"/>
    <property type="project" value="UniProtKB-SubCell"/>
</dbReference>
<evidence type="ECO:0000256" key="19">
    <source>
        <dbReference type="SAM" id="SignalP"/>
    </source>
</evidence>
<evidence type="ECO:0000256" key="17">
    <source>
        <dbReference type="SAM" id="MobiDB-lite"/>
    </source>
</evidence>
<evidence type="ECO:0000256" key="9">
    <source>
        <dbReference type="ARBA" id="ARBA00022889"/>
    </source>
</evidence>
<dbReference type="SMART" id="SM00408">
    <property type="entry name" value="IGc2"/>
    <property type="match status" value="2"/>
</dbReference>
<evidence type="ECO:0000256" key="6">
    <source>
        <dbReference type="ARBA" id="ARBA00022692"/>
    </source>
</evidence>
<keyword evidence="13" id="KW-1015">Disulfide bond</keyword>
<dbReference type="SMART" id="SM00409">
    <property type="entry name" value="IG"/>
    <property type="match status" value="4"/>
</dbReference>
<feature type="domain" description="Ig-like" evidence="20">
    <location>
        <begin position="13"/>
        <end position="116"/>
    </location>
</feature>
<evidence type="ECO:0000256" key="11">
    <source>
        <dbReference type="ARBA" id="ARBA00022989"/>
    </source>
</evidence>
<dbReference type="GO" id="GO:0098742">
    <property type="term" value="P:cell-cell adhesion via plasma-membrane adhesion molecules"/>
    <property type="evidence" value="ECO:0000318"/>
    <property type="project" value="GO_Central"/>
</dbReference>
<evidence type="ECO:0000259" key="20">
    <source>
        <dbReference type="PROSITE" id="PS50835"/>
    </source>
</evidence>
<reference evidence="21" key="3">
    <citation type="submission" date="2025-09" db="UniProtKB">
        <authorList>
            <consortium name="Ensembl"/>
        </authorList>
    </citation>
    <scope>IDENTIFICATION</scope>
</reference>
<keyword evidence="14" id="KW-0325">Glycoprotein</keyword>
<dbReference type="PANTHER" id="PTHR11481:SF5">
    <property type="entry name" value="PLATELET ENDOTHELIAL CELL ADHESION MOLECULE"/>
    <property type="match status" value="1"/>
</dbReference>
<dbReference type="InterPro" id="IPR013783">
    <property type="entry name" value="Ig-like_fold"/>
</dbReference>
<evidence type="ECO:0000256" key="18">
    <source>
        <dbReference type="SAM" id="Phobius"/>
    </source>
</evidence>
<dbReference type="GO" id="GO:0045121">
    <property type="term" value="C:membrane raft"/>
    <property type="evidence" value="ECO:0007669"/>
    <property type="project" value="UniProtKB-SubCell"/>
</dbReference>
<dbReference type="GeneTree" id="ENSGT01140000282577"/>
<dbReference type="Gene3D" id="2.60.40.10">
    <property type="entry name" value="Immunoglobulins"/>
    <property type="match status" value="4"/>
</dbReference>
<feature type="region of interest" description="Disordered" evidence="17">
    <location>
        <begin position="650"/>
        <end position="669"/>
    </location>
</feature>
<dbReference type="Ensembl" id="ENSMODT00000084532.1">
    <property type="protein sequence ID" value="ENSMODP00000051849.1"/>
    <property type="gene ID" value="ENSMODG00000025673.3"/>
</dbReference>
<keyword evidence="15" id="KW-0393">Immunoglobulin domain</keyword>
<evidence type="ECO:0000313" key="21">
    <source>
        <dbReference type="Ensembl" id="ENSMODP00000051849.1"/>
    </source>
</evidence>
<keyword evidence="12 18" id="KW-0472">Membrane</keyword>
<reference evidence="21" key="2">
    <citation type="submission" date="2025-08" db="UniProtKB">
        <authorList>
            <consortium name="Ensembl"/>
        </authorList>
    </citation>
    <scope>IDENTIFICATION</scope>
</reference>
<dbReference type="InterPro" id="IPR003598">
    <property type="entry name" value="Ig_sub2"/>
</dbReference>
<keyword evidence="22" id="KW-1185">Reference proteome</keyword>
<feature type="domain" description="Ig-like" evidence="20">
    <location>
        <begin position="224"/>
        <end position="309"/>
    </location>
</feature>
<dbReference type="SUPFAM" id="SSF48726">
    <property type="entry name" value="Immunoglobulin"/>
    <property type="match status" value="5"/>
</dbReference>
<evidence type="ECO:0000256" key="3">
    <source>
        <dbReference type="ARBA" id="ARBA00004285"/>
    </source>
</evidence>
<dbReference type="PANTHER" id="PTHR11481">
    <property type="entry name" value="IMMUNOGLOBULIN FC RECEPTOR"/>
    <property type="match status" value="1"/>
</dbReference>
<keyword evidence="4" id="KW-1003">Cell membrane</keyword>
<dbReference type="PROSITE" id="PS50835">
    <property type="entry name" value="IG_LIKE"/>
    <property type="match status" value="4"/>
</dbReference>
<sequence length="783" mass="88606">MYLVLLGMLWFCPSLKGQENSFTINSIEIKAEPGWEVENGKNLTLNCLFDISATSKLQSPRRVLFYKDDILIKNVTSWNKKESFFIQAARLYDRGNYKCTVILNNKEKTTKDYSVSVKGVPSPRITVDKIEVMEGGVVKVGCSVPEEKPPIYFIIEKLDMHVFKQRKEKMKLHENFVTLDFPIEERDHVLVFQCQAKISFGSFLEASEFSRSDWVTVREPFSIPKFQITPEGEITEGDPLKLECTILVAPMFLEEPEIIIQKGREILASAKHGTEVSYTPSLAKVEHIGNYTCKVESGKISKVNSVFINITELFSKPELLVSSNHLDEGGKLDLSCQIEGSLPANFTIQKENTTIINSQNFTKRVWVHDSGTYRCLGTIHNVIKESDPVQISVFEIVSKPKIFHNSASEVITGKLLEIYCQSTNGTPPIMYYLCKMNLCANQKEMYSNEPVKFLDTPTANTEYTCIAKNHHSQGTMDSDVLNVVVIAPVAKVNLSILLHEEVVSGKEVVLRCSTDGGSWPIHYKFYRHNSMVPFATITLNDTQAIWHTLQARKEDEGQYYCTASNRANIHSGVPKSNIITIKVALAPWMKSLIAVVIIGAIITALVLLIRWYFKKTKAKQMPVEMSRPEPPLNSNTEKIQSDTNVEANSHSGYNDDIGNHTVKPTNEHKEPDHLKMDVEYTEVEVLTPDLPRAPERKGTDTVYSEIRKAGKLASDQWCGGGGVERFEEEGWAWRWEAKGRSECQEASEKTRREGHSYAFKSMLPVPFFFSWTRKFSSRTMGND</sequence>
<dbReference type="GO" id="GO:0007166">
    <property type="term" value="P:cell surface receptor signaling pathway"/>
    <property type="evidence" value="ECO:0000318"/>
    <property type="project" value="GO_Central"/>
</dbReference>
<evidence type="ECO:0000256" key="2">
    <source>
        <dbReference type="ARBA" id="ARBA00004282"/>
    </source>
</evidence>
<dbReference type="InterPro" id="IPR036179">
    <property type="entry name" value="Ig-like_dom_sf"/>
</dbReference>
<feature type="domain" description="Ig-like" evidence="20">
    <location>
        <begin position="488"/>
        <end position="580"/>
    </location>
</feature>
<dbReference type="Pfam" id="PF13895">
    <property type="entry name" value="Ig_2"/>
    <property type="match status" value="3"/>
</dbReference>
<dbReference type="FunCoup" id="A0A5F8GWV5">
    <property type="interactions" value="122"/>
</dbReference>
<evidence type="ECO:0000256" key="13">
    <source>
        <dbReference type="ARBA" id="ARBA00023157"/>
    </source>
</evidence>
<evidence type="ECO:0000256" key="12">
    <source>
        <dbReference type="ARBA" id="ARBA00023136"/>
    </source>
</evidence>
<feature type="signal peptide" evidence="19">
    <location>
        <begin position="1"/>
        <end position="17"/>
    </location>
</feature>
<dbReference type="Pfam" id="PF13927">
    <property type="entry name" value="Ig_3"/>
    <property type="match status" value="1"/>
</dbReference>
<keyword evidence="9" id="KW-0130">Cell adhesion</keyword>
<dbReference type="AlphaFoldDB" id="A0A5F8GWV5"/>
<keyword evidence="7 19" id="KW-0732">Signal</keyword>
<dbReference type="Pfam" id="PF17736">
    <property type="entry name" value="Ig_C17orf99"/>
    <property type="match status" value="1"/>
</dbReference>
<keyword evidence="10" id="KW-0965">Cell junction</keyword>
<feature type="chain" id="PRO_5023929330" description="Platelet endothelial cell adhesion molecule" evidence="19">
    <location>
        <begin position="18"/>
        <end position="783"/>
    </location>
</feature>
<evidence type="ECO:0000256" key="16">
    <source>
        <dbReference type="ARBA" id="ARBA00049765"/>
    </source>
</evidence>
<evidence type="ECO:0000256" key="15">
    <source>
        <dbReference type="ARBA" id="ARBA00023319"/>
    </source>
</evidence>
<feature type="transmembrane region" description="Helical" evidence="18">
    <location>
        <begin position="592"/>
        <end position="613"/>
    </location>
</feature>
<dbReference type="Bgee" id="ENSMODG00000025673">
    <property type="expression patterns" value="Expressed in lung and 18 other cell types or tissues"/>
</dbReference>
<dbReference type="Proteomes" id="UP000002280">
    <property type="component" value="Chromosome 2"/>
</dbReference>
<dbReference type="OMA" id="FLSCDYE"/>
<comment type="subcellular location">
    <subcellularLocation>
        <location evidence="2">Cell junction</location>
    </subcellularLocation>
    <subcellularLocation>
        <location evidence="1">Cell membrane</location>
        <topology evidence="1">Single-pass type I membrane protein</topology>
    </subcellularLocation>
    <subcellularLocation>
        <location evidence="3">Membrane raft</location>
    </subcellularLocation>
</comment>
<proteinExistence type="predicted"/>
<feature type="domain" description="Ig-like" evidence="20">
    <location>
        <begin position="317"/>
        <end position="392"/>
    </location>
</feature>
<evidence type="ECO:0000256" key="8">
    <source>
        <dbReference type="ARBA" id="ARBA00022737"/>
    </source>
</evidence>
<evidence type="ECO:0000256" key="14">
    <source>
        <dbReference type="ARBA" id="ARBA00023180"/>
    </source>
</evidence>
<dbReference type="InterPro" id="IPR040878">
    <property type="entry name" value="IL-40-like_Ig"/>
</dbReference>
<evidence type="ECO:0000256" key="10">
    <source>
        <dbReference type="ARBA" id="ARBA00022949"/>
    </source>
</evidence>
<dbReference type="InParanoid" id="A0A5F8GWV5"/>
<dbReference type="InterPro" id="IPR050488">
    <property type="entry name" value="Ig_Fc_receptor"/>
</dbReference>
<dbReference type="STRING" id="13616.ENSMODP00000051849"/>
<organism evidence="21 22">
    <name type="scientific">Monodelphis domestica</name>
    <name type="common">Gray short-tailed opossum</name>
    <dbReference type="NCBI Taxonomy" id="13616"/>
    <lineage>
        <taxon>Eukaryota</taxon>
        <taxon>Metazoa</taxon>
        <taxon>Chordata</taxon>
        <taxon>Craniata</taxon>
        <taxon>Vertebrata</taxon>
        <taxon>Euteleostomi</taxon>
        <taxon>Mammalia</taxon>
        <taxon>Metatheria</taxon>
        <taxon>Didelphimorphia</taxon>
        <taxon>Didelphidae</taxon>
        <taxon>Monodelphis</taxon>
    </lineage>
</organism>
<dbReference type="GO" id="GO:0004888">
    <property type="term" value="F:transmembrane signaling receptor activity"/>
    <property type="evidence" value="ECO:0000318"/>
    <property type="project" value="GO_Central"/>
</dbReference>
<keyword evidence="5" id="KW-0597">Phosphoprotein</keyword>
<keyword evidence="11 18" id="KW-1133">Transmembrane helix</keyword>
<evidence type="ECO:0000256" key="1">
    <source>
        <dbReference type="ARBA" id="ARBA00004251"/>
    </source>
</evidence>
<protein>
    <recommendedName>
        <fullName evidence="16">Platelet endothelial cell adhesion molecule</fullName>
    </recommendedName>
</protein>
<reference evidence="21 22" key="1">
    <citation type="journal article" date="2007" name="Nature">
        <title>Genome of the marsupial Monodelphis domestica reveals innovation in non-coding sequences.</title>
        <authorList>
            <person name="Mikkelsen T.S."/>
            <person name="Wakefield M.J."/>
            <person name="Aken B."/>
            <person name="Amemiya C.T."/>
            <person name="Chang J.L."/>
            <person name="Duke S."/>
            <person name="Garber M."/>
            <person name="Gentles A.J."/>
            <person name="Goodstadt L."/>
            <person name="Heger A."/>
            <person name="Jurka J."/>
            <person name="Kamal M."/>
            <person name="Mauceli E."/>
            <person name="Searle S.M."/>
            <person name="Sharpe T."/>
            <person name="Baker M.L."/>
            <person name="Batzer M.A."/>
            <person name="Benos P.V."/>
            <person name="Belov K."/>
            <person name="Clamp M."/>
            <person name="Cook A."/>
            <person name="Cuff J."/>
            <person name="Das R."/>
            <person name="Davidow L."/>
            <person name="Deakin J.E."/>
            <person name="Fazzari M.J."/>
            <person name="Glass J.L."/>
            <person name="Grabherr M."/>
            <person name="Greally J.M."/>
            <person name="Gu W."/>
            <person name="Hore T.A."/>
            <person name="Huttley G.A."/>
            <person name="Kleber M."/>
            <person name="Jirtle R.L."/>
            <person name="Koina E."/>
            <person name="Lee J.T."/>
            <person name="Mahony S."/>
            <person name="Marra M.A."/>
            <person name="Miller R.D."/>
            <person name="Nicholls R.D."/>
            <person name="Oda M."/>
            <person name="Papenfuss A.T."/>
            <person name="Parra Z.E."/>
            <person name="Pollock D.D."/>
            <person name="Ray D.A."/>
            <person name="Schein J.E."/>
            <person name="Speed T.P."/>
            <person name="Thompson K."/>
            <person name="VandeBerg J.L."/>
            <person name="Wade C.M."/>
            <person name="Walker J.A."/>
            <person name="Waters P.D."/>
            <person name="Webber C."/>
            <person name="Weidman J.R."/>
            <person name="Xie X."/>
            <person name="Zody M.C."/>
            <person name="Baldwin J."/>
            <person name="Abdouelleil A."/>
            <person name="Abdulkadir J."/>
            <person name="Abebe A."/>
            <person name="Abera B."/>
            <person name="Abreu J."/>
            <person name="Acer S.C."/>
            <person name="Aftuck L."/>
            <person name="Alexander A."/>
            <person name="An P."/>
            <person name="Anderson E."/>
            <person name="Anderson S."/>
            <person name="Arachi H."/>
            <person name="Azer M."/>
            <person name="Bachantsang P."/>
            <person name="Barry A."/>
            <person name="Bayul T."/>
            <person name="Berlin A."/>
            <person name="Bessette D."/>
            <person name="Bloom T."/>
            <person name="Bloom T."/>
            <person name="Boguslavskiy L."/>
            <person name="Bonnet C."/>
            <person name="Boukhgalter B."/>
            <person name="Bourzgui I."/>
            <person name="Brown A."/>
            <person name="Cahill P."/>
            <person name="Channer S."/>
            <person name="Cheshatsang Y."/>
            <person name="Chuda L."/>
            <person name="Citroen M."/>
            <person name="Collymore A."/>
            <person name="Cooke P."/>
            <person name="Costello M."/>
            <person name="D'Aco K."/>
            <person name="Daza R."/>
            <person name="De Haan G."/>
            <person name="DeGray S."/>
            <person name="DeMaso C."/>
            <person name="Dhargay N."/>
            <person name="Dooley K."/>
            <person name="Dooley E."/>
            <person name="Doricent M."/>
            <person name="Dorje P."/>
            <person name="Dorjee K."/>
            <person name="Dupes A."/>
            <person name="Elong R."/>
            <person name="Falk J."/>
            <person name="Farina A."/>
            <person name="Faro S."/>
            <person name="Ferguson D."/>
            <person name="Fisher S."/>
            <person name="Foley C.D."/>
            <person name="Franke A."/>
            <person name="Friedrich D."/>
            <person name="Gadbois L."/>
            <person name="Gearin G."/>
            <person name="Gearin C.R."/>
            <person name="Giannoukos G."/>
            <person name="Goode T."/>
            <person name="Graham J."/>
            <person name="Grandbois E."/>
            <person name="Grewal S."/>
            <person name="Gyaltsen K."/>
            <person name="Hafez N."/>
            <person name="Hagos B."/>
            <person name="Hall J."/>
            <person name="Henson C."/>
            <person name="Hollinger A."/>
            <person name="Honan T."/>
            <person name="Huard M.D."/>
            <person name="Hughes L."/>
            <person name="Hurhula B."/>
            <person name="Husby M.E."/>
            <person name="Kamat A."/>
            <person name="Kanga B."/>
            <person name="Kashin S."/>
            <person name="Khazanovich D."/>
            <person name="Kisner P."/>
            <person name="Lance K."/>
            <person name="Lara M."/>
            <person name="Lee W."/>
            <person name="Lennon N."/>
            <person name="Letendre F."/>
            <person name="LeVine R."/>
            <person name="Lipovsky A."/>
            <person name="Liu X."/>
            <person name="Liu J."/>
            <person name="Liu S."/>
            <person name="Lokyitsang T."/>
            <person name="Lokyitsang Y."/>
            <person name="Lubonja R."/>
            <person name="Lui A."/>
            <person name="MacDonald P."/>
            <person name="Magnisalis V."/>
            <person name="Maru K."/>
            <person name="Matthews C."/>
            <person name="McCusker W."/>
            <person name="McDonough S."/>
            <person name="Mehta T."/>
            <person name="Meldrim J."/>
            <person name="Meneus L."/>
            <person name="Mihai O."/>
            <person name="Mihalev A."/>
            <person name="Mihova T."/>
            <person name="Mittelman R."/>
            <person name="Mlenga V."/>
            <person name="Montmayeur A."/>
            <person name="Mulrain L."/>
            <person name="Navidi A."/>
            <person name="Naylor J."/>
            <person name="Negash T."/>
            <person name="Nguyen T."/>
            <person name="Nguyen N."/>
            <person name="Nicol R."/>
            <person name="Norbu C."/>
            <person name="Norbu N."/>
            <person name="Novod N."/>
            <person name="O'Neill B."/>
            <person name="Osman S."/>
            <person name="Markiewicz E."/>
            <person name="Oyono O.L."/>
            <person name="Patti C."/>
            <person name="Phunkhang P."/>
            <person name="Pierre F."/>
            <person name="Priest M."/>
            <person name="Raghuraman S."/>
            <person name="Rege F."/>
            <person name="Reyes R."/>
            <person name="Rise C."/>
            <person name="Rogov P."/>
            <person name="Ross K."/>
            <person name="Ryan E."/>
            <person name="Settipalli S."/>
            <person name="Shea T."/>
            <person name="Sherpa N."/>
            <person name="Shi L."/>
            <person name="Shih D."/>
            <person name="Sparrow T."/>
            <person name="Spaulding J."/>
            <person name="Stalker J."/>
            <person name="Stange-Thomann N."/>
            <person name="Stavropoulos S."/>
            <person name="Stone C."/>
            <person name="Strader C."/>
            <person name="Tesfaye S."/>
            <person name="Thomson T."/>
            <person name="Thoulutsang Y."/>
            <person name="Thoulutsang D."/>
            <person name="Topham K."/>
            <person name="Topping I."/>
            <person name="Tsamla T."/>
            <person name="Vassiliev H."/>
            <person name="Vo A."/>
            <person name="Wangchuk T."/>
            <person name="Wangdi T."/>
            <person name="Weiand M."/>
            <person name="Wilkinson J."/>
            <person name="Wilson A."/>
            <person name="Yadav S."/>
            <person name="Young G."/>
            <person name="Yu Q."/>
            <person name="Zembek L."/>
            <person name="Zhong D."/>
            <person name="Zimmer A."/>
            <person name="Zwirko Z."/>
            <person name="Jaffe D.B."/>
            <person name="Alvarez P."/>
            <person name="Brockman W."/>
            <person name="Butler J."/>
            <person name="Chin C."/>
            <person name="Gnerre S."/>
            <person name="MacCallum I."/>
            <person name="Graves J.A."/>
            <person name="Ponting C.P."/>
            <person name="Breen M."/>
            <person name="Samollow P.B."/>
            <person name="Lander E.S."/>
            <person name="Lindblad-Toh K."/>
        </authorList>
    </citation>
    <scope>NUCLEOTIDE SEQUENCE [LARGE SCALE GENOMIC DNA]</scope>
</reference>
<dbReference type="InterPro" id="IPR007110">
    <property type="entry name" value="Ig-like_dom"/>
</dbReference>